<dbReference type="InterPro" id="IPR017900">
    <property type="entry name" value="4Fe4S_Fe_S_CS"/>
</dbReference>
<gene>
    <name evidence="5" type="ORF">GCM10011349_13210</name>
</gene>
<dbReference type="Pfam" id="PF12838">
    <property type="entry name" value="Fer4_7"/>
    <property type="match status" value="1"/>
</dbReference>
<dbReference type="PANTHER" id="PTHR42783">
    <property type="entry name" value="GLUTAMATE SYNTHASE [NADPH] SMALL CHAIN"/>
    <property type="match status" value="1"/>
</dbReference>
<organism evidence="5 6">
    <name type="scientific">Novosphingobium indicum</name>
    <dbReference type="NCBI Taxonomy" id="462949"/>
    <lineage>
        <taxon>Bacteria</taxon>
        <taxon>Pseudomonadati</taxon>
        <taxon>Pseudomonadota</taxon>
        <taxon>Alphaproteobacteria</taxon>
        <taxon>Sphingomonadales</taxon>
        <taxon>Sphingomonadaceae</taxon>
        <taxon>Novosphingobium</taxon>
    </lineage>
</organism>
<accession>A0ABQ2JGX9</accession>
<evidence type="ECO:0000313" key="6">
    <source>
        <dbReference type="Proteomes" id="UP000605099"/>
    </source>
</evidence>
<dbReference type="Proteomes" id="UP000605099">
    <property type="component" value="Unassembled WGS sequence"/>
</dbReference>
<dbReference type="PROSITE" id="PS00198">
    <property type="entry name" value="4FE4S_FER_1"/>
    <property type="match status" value="1"/>
</dbReference>
<keyword evidence="1" id="KW-0479">Metal-binding</keyword>
<dbReference type="PRINTS" id="PR00469">
    <property type="entry name" value="PNDRDTASEII"/>
</dbReference>
<reference evidence="6" key="1">
    <citation type="journal article" date="2019" name="Int. J. Syst. Evol. Microbiol.">
        <title>The Global Catalogue of Microorganisms (GCM) 10K type strain sequencing project: providing services to taxonomists for standard genome sequencing and annotation.</title>
        <authorList>
            <consortium name="The Broad Institute Genomics Platform"/>
            <consortium name="The Broad Institute Genome Sequencing Center for Infectious Disease"/>
            <person name="Wu L."/>
            <person name="Ma J."/>
        </authorList>
    </citation>
    <scope>NUCLEOTIDE SEQUENCE [LARGE SCALE GENOMIC DNA]</scope>
    <source>
        <strain evidence="6">CGMCC 1.6784</strain>
    </source>
</reference>
<comment type="caution">
    <text evidence="5">The sequence shown here is derived from an EMBL/GenBank/DDBJ whole genome shotgun (WGS) entry which is preliminary data.</text>
</comment>
<dbReference type="InterPro" id="IPR023753">
    <property type="entry name" value="FAD/NAD-binding_dom"/>
</dbReference>
<name>A0ABQ2JGX9_9SPHN</name>
<dbReference type="PRINTS" id="PR00368">
    <property type="entry name" value="FADPNR"/>
</dbReference>
<keyword evidence="2" id="KW-0408">Iron</keyword>
<dbReference type="SUPFAM" id="SSF51971">
    <property type="entry name" value="Nucleotide-binding domain"/>
    <property type="match status" value="1"/>
</dbReference>
<evidence type="ECO:0000259" key="4">
    <source>
        <dbReference type="PROSITE" id="PS51379"/>
    </source>
</evidence>
<dbReference type="Gene3D" id="3.50.50.60">
    <property type="entry name" value="FAD/NAD(P)-binding domain"/>
    <property type="match status" value="2"/>
</dbReference>
<proteinExistence type="predicted"/>
<evidence type="ECO:0000256" key="3">
    <source>
        <dbReference type="ARBA" id="ARBA00023014"/>
    </source>
</evidence>
<dbReference type="Gene3D" id="1.10.1060.10">
    <property type="entry name" value="Alpha-helical ferredoxin"/>
    <property type="match status" value="1"/>
</dbReference>
<dbReference type="Pfam" id="PF07992">
    <property type="entry name" value="Pyr_redox_2"/>
    <property type="match status" value="1"/>
</dbReference>
<dbReference type="EMBL" id="BMLK01000005">
    <property type="protein sequence ID" value="GGN46253.1"/>
    <property type="molecule type" value="Genomic_DNA"/>
</dbReference>
<dbReference type="InterPro" id="IPR017896">
    <property type="entry name" value="4Fe4S_Fe-S-bd"/>
</dbReference>
<protein>
    <submittedName>
        <fullName evidence="5">Glutamate synthase</fullName>
    </submittedName>
</protein>
<dbReference type="InterPro" id="IPR036188">
    <property type="entry name" value="FAD/NAD-bd_sf"/>
</dbReference>
<dbReference type="NCBIfam" id="NF009410">
    <property type="entry name" value="PRK12771.1"/>
    <property type="match status" value="1"/>
</dbReference>
<dbReference type="InterPro" id="IPR028261">
    <property type="entry name" value="DPD_II"/>
</dbReference>
<keyword evidence="6" id="KW-1185">Reference proteome</keyword>
<evidence type="ECO:0000313" key="5">
    <source>
        <dbReference type="EMBL" id="GGN46253.1"/>
    </source>
</evidence>
<evidence type="ECO:0000256" key="1">
    <source>
        <dbReference type="ARBA" id="ARBA00022723"/>
    </source>
</evidence>
<dbReference type="Pfam" id="PF14691">
    <property type="entry name" value="Fer4_20"/>
    <property type="match status" value="1"/>
</dbReference>
<sequence length="561" mass="60430">MLRQPDATRTHAVAVGTGATRQQLPQWIDHLPPCNAACPAGENIRAWLDLAQAGKYRAAWEALVRDNPLPAVHGRVCYRPCEKSCNRAELDDAVGIHAVERFLGDRATAEGWPYPVDAESSGKRVLVIGAGPSGLSAAYHLARLGHAVEIREAGPLPGGMMHFGIPAYRLPRADLLREIGRIETMGVKIVLNHKVEDVLAEKAAGGFDAVFIAIGAGIGKHVDIPARDAVRVLNAVSLLHKVAAAEPPRLGRRVVVYGGGNTAMDAARTVKRLGAEEALIVYRSDRAHMPAHAFEADEAVEEGVRIKWLTTIKEIVGPDLTVETMELDENGRPQPTGQFETLTADAIVLALGQETDSGFLGQVPGIEFTSNGAVKVGPDMMTGHPGIFAGGDMVPGEQSVTISVGHGKRAARHIDAWLQGVRYERPTKHPTVTFDMLDLPVFLEAARSSEPQRSLAARTTFDEVVQGLSEPEARFEAGRCLSCGNCFECDNCFAACPEQAILRLGRGRGYRVEPDLCTGCGICFEQCPCHAIEMQPEPVPADAPLGPTDEPLAPHRFRLRV</sequence>
<dbReference type="InterPro" id="IPR009051">
    <property type="entry name" value="Helical_ferredxn"/>
</dbReference>
<feature type="domain" description="4Fe-4S ferredoxin-type" evidence="4">
    <location>
        <begin position="508"/>
        <end position="537"/>
    </location>
</feature>
<dbReference type="PANTHER" id="PTHR42783:SF3">
    <property type="entry name" value="GLUTAMATE SYNTHASE [NADPH] SMALL CHAIN-RELATED"/>
    <property type="match status" value="1"/>
</dbReference>
<keyword evidence="3" id="KW-0411">Iron-sulfur</keyword>
<dbReference type="Gene3D" id="3.30.70.20">
    <property type="match status" value="1"/>
</dbReference>
<dbReference type="RefSeq" id="WP_229710118.1">
    <property type="nucleotide sequence ID" value="NZ_BMLK01000005.1"/>
</dbReference>
<evidence type="ECO:0000256" key="2">
    <source>
        <dbReference type="ARBA" id="ARBA00023004"/>
    </source>
</evidence>
<dbReference type="PROSITE" id="PS51379">
    <property type="entry name" value="4FE4S_FER_2"/>
    <property type="match status" value="1"/>
</dbReference>
<dbReference type="SUPFAM" id="SSF46548">
    <property type="entry name" value="alpha-helical ferredoxin"/>
    <property type="match status" value="2"/>
</dbReference>